<dbReference type="PANTHER" id="PTHR31353:SF9">
    <property type="entry name" value="PROTEIN FAM98A"/>
    <property type="match status" value="1"/>
</dbReference>
<feature type="compositionally biased region" description="Low complexity" evidence="2">
    <location>
        <begin position="541"/>
        <end position="557"/>
    </location>
</feature>
<name>A0A7R5L5P8_9PASS</name>
<dbReference type="GO" id="GO:0072669">
    <property type="term" value="C:tRNA-splicing ligase complex"/>
    <property type="evidence" value="ECO:0007669"/>
    <property type="project" value="TreeGrafter"/>
</dbReference>
<dbReference type="CTD" id="25940"/>
<feature type="compositionally biased region" description="Basic and acidic residues" evidence="2">
    <location>
        <begin position="380"/>
        <end position="390"/>
    </location>
</feature>
<evidence type="ECO:0000256" key="1">
    <source>
        <dbReference type="ARBA" id="ARBA00007218"/>
    </source>
</evidence>
<dbReference type="InterPro" id="IPR018797">
    <property type="entry name" value="FAM98"/>
</dbReference>
<feature type="compositionally biased region" description="Gly residues" evidence="2">
    <location>
        <begin position="488"/>
        <end position="497"/>
    </location>
</feature>
<dbReference type="RefSeq" id="XP_039245409.1">
    <property type="nucleotide sequence ID" value="XM_039389475.1"/>
</dbReference>
<feature type="compositionally biased region" description="Gly residues" evidence="2">
    <location>
        <begin position="515"/>
        <end position="540"/>
    </location>
</feature>
<feature type="region of interest" description="Disordered" evidence="2">
    <location>
        <begin position="487"/>
        <end position="573"/>
    </location>
</feature>
<accession>A0A7R5L5P8</accession>
<comment type="similarity">
    <text evidence="1">Belongs to the FAM98 family.</text>
</comment>
<reference evidence="4" key="1">
    <citation type="submission" date="2025-08" db="UniProtKB">
        <authorList>
            <consortium name="RefSeq"/>
        </authorList>
    </citation>
    <scope>IDENTIFICATION</scope>
    <source>
        <tissue evidence="4">Muscle</tissue>
    </source>
</reference>
<gene>
    <name evidence="4" type="primary">FAM98A</name>
</gene>
<feature type="compositionally biased region" description="Basic and acidic residues" evidence="2">
    <location>
        <begin position="331"/>
        <end position="340"/>
    </location>
</feature>
<feature type="region of interest" description="Disordered" evidence="2">
    <location>
        <begin position="327"/>
        <end position="451"/>
    </location>
</feature>
<dbReference type="AlphaFoldDB" id="A0A7R5L5P8"/>
<keyword evidence="3" id="KW-1185">Reference proteome</keyword>
<dbReference type="Pfam" id="PF10239">
    <property type="entry name" value="DUF2465"/>
    <property type="match status" value="1"/>
</dbReference>
<dbReference type="InParanoid" id="A0A7R5L5P8"/>
<dbReference type="PANTHER" id="PTHR31353">
    <property type="entry name" value="FAM98"/>
    <property type="match status" value="1"/>
</dbReference>
<dbReference type="GeneID" id="113995231"/>
<protein>
    <submittedName>
        <fullName evidence="4">Protein FAM98A isoform X1</fullName>
    </submittedName>
</protein>
<dbReference type="Proteomes" id="UP000504627">
    <property type="component" value="Unplaced"/>
</dbReference>
<feature type="compositionally biased region" description="Polar residues" evidence="2">
    <location>
        <begin position="559"/>
        <end position="573"/>
    </location>
</feature>
<feature type="compositionally biased region" description="Gly residues" evidence="2">
    <location>
        <begin position="391"/>
        <end position="400"/>
    </location>
</feature>
<feature type="compositionally biased region" description="Gly residues" evidence="2">
    <location>
        <begin position="436"/>
        <end position="446"/>
    </location>
</feature>
<feature type="compositionally biased region" description="Gly residues" evidence="2">
    <location>
        <begin position="359"/>
        <end position="370"/>
    </location>
</feature>
<sequence>MAGGGRSGAGAGGAECCCRAGPPAVPRRRMEVELLENDVLESLEDLGYKGPLLDDGALTQAVSQGASSPEFTKLCAWLVSELRLFCKLEENVQATNSPNEAEEFQLEMSGLLAEMNCPYASLTSGDVTKRLHNQKNCLLLLTYLISELEAARMLCVNAPPKKAQEGGGSEVFQELKGICIALGMSKPPANITMFQFFSGIEKKLKETLAKVPPNHVGKPLLKKQLGPAHWEKIEAINQAIVNEYEVRRKLLVKRLDVTVQSFGWSDRAKSQTEKLAKVYQPKRALLSTKCTISIANLLAARQDLSKIMRTSSGSIREKTACAINKVLMGRVPDRGGRPNEIEPPPPEMPPWQKRPEGGPQQGGGRGGRGGYESSYGGRGGYDHGGHDRGGRGGYDSYGGRGGHEQGSHDRGGRGGRGGYDHGGRGGGRGNKLQGGWTDGGSGGYQDGGYRESNYRDAGFQTGGYHGGGGGYQGGGYGGYQSSSYSGSGYQGGGGGGYQQDNRYQDGGSHSDRGGGRGGGRGGRGSRGRGGQGGGWGGRGGQNFNQGGQFEQHFQHGGYQYNQSGFGQGRHFTS</sequence>
<evidence type="ECO:0000313" key="4">
    <source>
        <dbReference type="RefSeq" id="XP_039245409.1"/>
    </source>
</evidence>
<organism evidence="3 4">
    <name type="scientific">Pipra filicauda</name>
    <name type="common">Wire-tailed manakin</name>
    <dbReference type="NCBI Taxonomy" id="649802"/>
    <lineage>
        <taxon>Eukaryota</taxon>
        <taxon>Metazoa</taxon>
        <taxon>Chordata</taxon>
        <taxon>Craniata</taxon>
        <taxon>Vertebrata</taxon>
        <taxon>Euteleostomi</taxon>
        <taxon>Archelosauria</taxon>
        <taxon>Archosauria</taxon>
        <taxon>Dinosauria</taxon>
        <taxon>Saurischia</taxon>
        <taxon>Theropoda</taxon>
        <taxon>Coelurosauria</taxon>
        <taxon>Aves</taxon>
        <taxon>Neognathae</taxon>
        <taxon>Neoaves</taxon>
        <taxon>Telluraves</taxon>
        <taxon>Australaves</taxon>
        <taxon>Passeriformes</taxon>
        <taxon>Pipridae</taxon>
        <taxon>Pipra</taxon>
    </lineage>
</organism>
<feature type="compositionally biased region" description="Basic and acidic residues" evidence="2">
    <location>
        <begin position="401"/>
        <end position="423"/>
    </location>
</feature>
<evidence type="ECO:0000313" key="3">
    <source>
        <dbReference type="Proteomes" id="UP000504627"/>
    </source>
</evidence>
<proteinExistence type="inferred from homology"/>
<evidence type="ECO:0000256" key="2">
    <source>
        <dbReference type="SAM" id="MobiDB-lite"/>
    </source>
</evidence>